<dbReference type="Proteomes" id="UP001304243">
    <property type="component" value="Unassembled WGS sequence"/>
</dbReference>
<protein>
    <submittedName>
        <fullName evidence="2">Uncharacterized protein</fullName>
    </submittedName>
</protein>
<organism evidence="2 3">
    <name type="scientific">Mucor velutinosus</name>
    <dbReference type="NCBI Taxonomy" id="708070"/>
    <lineage>
        <taxon>Eukaryota</taxon>
        <taxon>Fungi</taxon>
        <taxon>Fungi incertae sedis</taxon>
        <taxon>Mucoromycota</taxon>
        <taxon>Mucoromycotina</taxon>
        <taxon>Mucoromycetes</taxon>
        <taxon>Mucorales</taxon>
        <taxon>Mucorineae</taxon>
        <taxon>Mucoraceae</taxon>
        <taxon>Mucor</taxon>
    </lineage>
</organism>
<evidence type="ECO:0000313" key="3">
    <source>
        <dbReference type="Proteomes" id="UP001304243"/>
    </source>
</evidence>
<dbReference type="EMBL" id="JASEJX010000039">
    <property type="protein sequence ID" value="KAK4509301.1"/>
    <property type="molecule type" value="Genomic_DNA"/>
</dbReference>
<keyword evidence="3" id="KW-1185">Reference proteome</keyword>
<dbReference type="RefSeq" id="XP_064675967.1">
    <property type="nucleotide sequence ID" value="XM_064826910.1"/>
</dbReference>
<proteinExistence type="predicted"/>
<feature type="chain" id="PRO_5042866777" evidence="1">
    <location>
        <begin position="35"/>
        <end position="100"/>
    </location>
</feature>
<feature type="signal peptide" evidence="1">
    <location>
        <begin position="1"/>
        <end position="34"/>
    </location>
</feature>
<keyword evidence="1" id="KW-0732">Signal</keyword>
<reference evidence="2 3" key="1">
    <citation type="submission" date="2022-11" db="EMBL/GenBank/DDBJ databases">
        <title>Mucor velutinosus strain NIH1002 WGS.</title>
        <authorList>
            <person name="Subramanian P."/>
            <person name="Mullikin J.C."/>
            <person name="Segre J.A."/>
            <person name="Zelazny A.M."/>
        </authorList>
    </citation>
    <scope>NUCLEOTIDE SEQUENCE [LARGE SCALE GENOMIC DNA]</scope>
    <source>
        <strain evidence="2 3">NIH1002</strain>
    </source>
</reference>
<gene>
    <name evidence="2" type="ORF">ATC70_007651</name>
</gene>
<accession>A0AAN7HW30</accession>
<name>A0AAN7HW30_9FUNG</name>
<evidence type="ECO:0000256" key="1">
    <source>
        <dbReference type="SAM" id="SignalP"/>
    </source>
</evidence>
<dbReference type="GeneID" id="89951337"/>
<sequence>MLSRHSSQSQMKFISCISALLALLLTQYVVYTQAGLAPTKHYDECDCFVYRGGAICPGSTFQFESQGKHGYCKEKRLDENGKCKCYDCDSCYLINLFDYR</sequence>
<evidence type="ECO:0000313" key="2">
    <source>
        <dbReference type="EMBL" id="KAK4509301.1"/>
    </source>
</evidence>
<comment type="caution">
    <text evidence="2">The sequence shown here is derived from an EMBL/GenBank/DDBJ whole genome shotgun (WGS) entry which is preliminary data.</text>
</comment>
<dbReference type="AlphaFoldDB" id="A0AAN7HW30"/>